<feature type="transmembrane region" description="Helical" evidence="1">
    <location>
        <begin position="49"/>
        <end position="68"/>
    </location>
</feature>
<keyword evidence="3" id="KW-1185">Reference proteome</keyword>
<accession>A0A1Y0HQ89</accession>
<dbReference type="Proteomes" id="UP000196005">
    <property type="component" value="Chromosome"/>
</dbReference>
<protein>
    <submittedName>
        <fullName evidence="2">Uncharacterized protein</fullName>
    </submittedName>
</protein>
<feature type="transmembrane region" description="Helical" evidence="1">
    <location>
        <begin position="105"/>
        <end position="123"/>
    </location>
</feature>
<dbReference type="KEGG" id="suls:Sdiek1_2355"/>
<name>A0A1Y0HQ89_9BACT</name>
<feature type="transmembrane region" description="Helical" evidence="1">
    <location>
        <begin position="243"/>
        <end position="267"/>
    </location>
</feature>
<keyword evidence="1" id="KW-0472">Membrane</keyword>
<reference evidence="3" key="1">
    <citation type="submission" date="2017-05" db="EMBL/GenBank/DDBJ databases">
        <title>Dechlorination kinetics govern the competition between two new strains of the genus Sulfurospirillum.</title>
        <authorList>
            <person name="Buttet G.F."/>
            <person name="Murray A.M."/>
            <person name="Goris T."/>
            <person name="Burion M."/>
            <person name="Lin B."/>
            <person name="Rolle M."/>
            <person name="Maillard J."/>
        </authorList>
    </citation>
    <scope>NUCLEOTIDE SEQUENCE [LARGE SCALE GENOMIC DNA]</scope>
    <source>
        <strain evidence="3">SL2-1</strain>
    </source>
</reference>
<organism evidence="2 3">
    <name type="scientific">Sulfurospirillum diekertiae</name>
    <dbReference type="NCBI Taxonomy" id="1854492"/>
    <lineage>
        <taxon>Bacteria</taxon>
        <taxon>Pseudomonadati</taxon>
        <taxon>Campylobacterota</taxon>
        <taxon>Epsilonproteobacteria</taxon>
        <taxon>Campylobacterales</taxon>
        <taxon>Sulfurospirillaceae</taxon>
        <taxon>Sulfurospirillum</taxon>
    </lineage>
</organism>
<dbReference type="EMBL" id="CP021416">
    <property type="protein sequence ID" value="ARU49505.1"/>
    <property type="molecule type" value="Genomic_DNA"/>
</dbReference>
<sequence>MMKEVLSKIILICADILSLFVSIAITLFIRDLFQAYFMQPFPHEIGMSSQFLLLSSTMIIIFMILRMYHDRMDFWQEAQLIFKGLVLTSLIVLSILAMTHTVQEYSRFMIIISFLGTLVIIPLQKNILKRFLFRIGLWKKEAIVIGQDPFFSKHVFTNPYLGYVLSRRNQAKTLFIASSYTQDGIEQLMHKALLHKQEVIFVPIIKNYDFTRAHIIQLSNARSNLIIVENNLLNRTNRAFKVVLDYMVSLIILPSIFPLVIIIAYLIKKRRT</sequence>
<gene>
    <name evidence="2" type="ORF">Sdiek1_2355</name>
</gene>
<keyword evidence="1" id="KW-1133">Transmembrane helix</keyword>
<dbReference type="AlphaFoldDB" id="A0A1Y0HQ89"/>
<feature type="transmembrane region" description="Helical" evidence="1">
    <location>
        <begin position="9"/>
        <end position="29"/>
    </location>
</feature>
<evidence type="ECO:0000313" key="2">
    <source>
        <dbReference type="EMBL" id="ARU49505.1"/>
    </source>
</evidence>
<proteinExistence type="predicted"/>
<feature type="transmembrane region" description="Helical" evidence="1">
    <location>
        <begin position="80"/>
        <end position="99"/>
    </location>
</feature>
<evidence type="ECO:0000256" key="1">
    <source>
        <dbReference type="SAM" id="Phobius"/>
    </source>
</evidence>
<keyword evidence="1" id="KW-0812">Transmembrane</keyword>
<evidence type="ECO:0000313" key="3">
    <source>
        <dbReference type="Proteomes" id="UP000196005"/>
    </source>
</evidence>